<sequence length="240" mass="25359">MELDAFVDAHRPIESGESFELENSKLLDVSLDGRVLGKAGSMIGYTGDISFERQSSGGLKGMLKKRMTGEGAVMMAASGTGHLYLADQGKEVQLLELDATDEISVNGNDVLAFEESVTWDIKMLNSIAGSSAGGMFNVYLKGPGHVAITTHGNPLVVPTPVRTDPNATVAWSANVSPSANHDLSLKSFLGRSSGETFQLEFAGHDGFVILQPYEEINPDQSGGGEESAGTGQGISVNDFF</sequence>
<name>M0NFS4_9EURY</name>
<feature type="region of interest" description="Disordered" evidence="1">
    <location>
        <begin position="217"/>
        <end position="240"/>
    </location>
</feature>
<dbReference type="RefSeq" id="WP_005039376.1">
    <property type="nucleotide sequence ID" value="NZ_AOME01000013.1"/>
</dbReference>
<evidence type="ECO:0000313" key="2">
    <source>
        <dbReference type="EMBL" id="EMA55510.1"/>
    </source>
</evidence>
<dbReference type="AlphaFoldDB" id="M0NFS4"/>
<evidence type="ECO:0000313" key="3">
    <source>
        <dbReference type="Proteomes" id="UP000011625"/>
    </source>
</evidence>
<dbReference type="PANTHER" id="PTHR38074:SF1">
    <property type="entry name" value="ALTERED INHERITANCE OF MITOCHONDRIA PROTEIN 24, MITOCHONDRIAL"/>
    <property type="match status" value="1"/>
</dbReference>
<reference evidence="2 3" key="1">
    <citation type="journal article" date="2014" name="PLoS Genet.">
        <title>Phylogenetically driven sequencing of extremely halophilic archaea reveals strategies for static and dynamic osmo-response.</title>
        <authorList>
            <person name="Becker E.A."/>
            <person name="Seitzer P.M."/>
            <person name="Tritt A."/>
            <person name="Larsen D."/>
            <person name="Krusor M."/>
            <person name="Yao A.I."/>
            <person name="Wu D."/>
            <person name="Madern D."/>
            <person name="Eisen J.A."/>
            <person name="Darling A.E."/>
            <person name="Facciotti M.T."/>
        </authorList>
    </citation>
    <scope>NUCLEOTIDE SEQUENCE [LARGE SCALE GENOMIC DNA]</scope>
    <source>
        <strain evidence="2 3">DSM 8989</strain>
    </source>
</reference>
<proteinExistence type="predicted"/>
<evidence type="ECO:0008006" key="4">
    <source>
        <dbReference type="Google" id="ProtNLM"/>
    </source>
</evidence>
<keyword evidence="3" id="KW-1185">Reference proteome</keyword>
<dbReference type="PATRIC" id="fig|1227456.3.peg.430"/>
<evidence type="ECO:0000256" key="1">
    <source>
        <dbReference type="SAM" id="MobiDB-lite"/>
    </source>
</evidence>
<dbReference type="SUPFAM" id="SSF51219">
    <property type="entry name" value="TRAP-like"/>
    <property type="match status" value="1"/>
</dbReference>
<dbReference type="Proteomes" id="UP000011625">
    <property type="component" value="Unassembled WGS sequence"/>
</dbReference>
<dbReference type="PANTHER" id="PTHR38074">
    <property type="entry name" value="ALTERED INHERITANCE OF MITOCHONDRIA PROTEIN 24, MITOCHONDRIAL"/>
    <property type="match status" value="1"/>
</dbReference>
<dbReference type="InterPro" id="IPR002838">
    <property type="entry name" value="AIM24"/>
</dbReference>
<dbReference type="InterPro" id="IPR036983">
    <property type="entry name" value="AIM24_sf"/>
</dbReference>
<dbReference type="EMBL" id="AOME01000013">
    <property type="protein sequence ID" value="EMA55510.1"/>
    <property type="molecule type" value="Genomic_DNA"/>
</dbReference>
<comment type="caution">
    <text evidence="2">The sequence shown here is derived from an EMBL/GenBank/DDBJ whole genome shotgun (WGS) entry which is preliminary data.</text>
</comment>
<accession>M0NFS4</accession>
<dbReference type="Gene3D" id="3.60.160.10">
    <property type="entry name" value="Mitochondrial biogenesis AIM24"/>
    <property type="match status" value="1"/>
</dbReference>
<gene>
    <name evidence="2" type="ORF">C450_02049</name>
</gene>
<organism evidence="2 3">
    <name type="scientific">Halococcus salifodinae DSM 8989</name>
    <dbReference type="NCBI Taxonomy" id="1227456"/>
    <lineage>
        <taxon>Archaea</taxon>
        <taxon>Methanobacteriati</taxon>
        <taxon>Methanobacteriota</taxon>
        <taxon>Stenosarchaea group</taxon>
        <taxon>Halobacteria</taxon>
        <taxon>Halobacteriales</taxon>
        <taxon>Halococcaceae</taxon>
        <taxon>Halococcus</taxon>
    </lineage>
</organism>
<protein>
    <recommendedName>
        <fullName evidence="4">AIM24 family protein</fullName>
    </recommendedName>
</protein>
<dbReference type="InterPro" id="IPR016031">
    <property type="entry name" value="Trp_RNA-bd_attenuator-like_dom"/>
</dbReference>
<dbReference type="Pfam" id="PF01987">
    <property type="entry name" value="AIM24"/>
    <property type="match status" value="1"/>
</dbReference>
<feature type="compositionally biased region" description="Gly residues" evidence="1">
    <location>
        <begin position="221"/>
        <end position="232"/>
    </location>
</feature>
<dbReference type="OrthoDB" id="298062at2157"/>